<evidence type="ECO:0000313" key="8">
    <source>
        <dbReference type="Proteomes" id="UP000235145"/>
    </source>
</evidence>
<dbReference type="EMBL" id="NBSK02000001">
    <property type="protein sequence ID" value="KAJ0224887.1"/>
    <property type="molecule type" value="Genomic_DNA"/>
</dbReference>
<dbReference type="Gene3D" id="3.40.50.150">
    <property type="entry name" value="Vaccinia Virus protein VP39"/>
    <property type="match status" value="1"/>
</dbReference>
<keyword evidence="8" id="KW-1185">Reference proteome</keyword>
<feature type="active site" description="Nucleophile" evidence="5">
    <location>
        <position position="146"/>
    </location>
</feature>
<evidence type="ECO:0000256" key="1">
    <source>
        <dbReference type="ARBA" id="ARBA00022603"/>
    </source>
</evidence>
<dbReference type="SUPFAM" id="SSF53335">
    <property type="entry name" value="S-adenosyl-L-methionine-dependent methyltransferases"/>
    <property type="match status" value="1"/>
</dbReference>
<accession>A0A9R1WDS8</accession>
<gene>
    <name evidence="7" type="ORF">LSAT_V11C100032900</name>
</gene>
<keyword evidence="1 5" id="KW-0489">Methyltransferase</keyword>
<dbReference type="PANTHER" id="PTHR22807:SF4">
    <property type="entry name" value="28S RRNA (CYTOSINE-C(5))-METHYLTRANSFERASE"/>
    <property type="match status" value="1"/>
</dbReference>
<evidence type="ECO:0000256" key="4">
    <source>
        <dbReference type="ARBA" id="ARBA00022884"/>
    </source>
</evidence>
<dbReference type="AlphaFoldDB" id="A0A9R1WDS8"/>
<dbReference type="OrthoDB" id="435282at2759"/>
<feature type="binding site" evidence="5">
    <location>
        <position position="81"/>
    </location>
    <ligand>
        <name>S-adenosyl-L-methionine</name>
        <dbReference type="ChEBI" id="CHEBI:59789"/>
    </ligand>
</feature>
<dbReference type="InterPro" id="IPR023267">
    <property type="entry name" value="RCMT"/>
</dbReference>
<dbReference type="InterPro" id="IPR001678">
    <property type="entry name" value="MeTrfase_RsmB-F_NOP2_dom"/>
</dbReference>
<evidence type="ECO:0000256" key="5">
    <source>
        <dbReference type="PROSITE-ProRule" id="PRU01023"/>
    </source>
</evidence>
<keyword evidence="3 5" id="KW-0949">S-adenosyl-L-methionine</keyword>
<reference evidence="7 8" key="1">
    <citation type="journal article" date="2017" name="Nat. Commun.">
        <title>Genome assembly with in vitro proximity ligation data and whole-genome triplication in lettuce.</title>
        <authorList>
            <person name="Reyes-Chin-Wo S."/>
            <person name="Wang Z."/>
            <person name="Yang X."/>
            <person name="Kozik A."/>
            <person name="Arikit S."/>
            <person name="Song C."/>
            <person name="Xia L."/>
            <person name="Froenicke L."/>
            <person name="Lavelle D.O."/>
            <person name="Truco M.J."/>
            <person name="Xia R."/>
            <person name="Zhu S."/>
            <person name="Xu C."/>
            <person name="Xu H."/>
            <person name="Xu X."/>
            <person name="Cox K."/>
            <person name="Korf I."/>
            <person name="Meyers B.C."/>
            <person name="Michelmore R.W."/>
        </authorList>
    </citation>
    <scope>NUCLEOTIDE SEQUENCE [LARGE SCALE GENOMIC DNA]</scope>
    <source>
        <strain evidence="8">cv. Salinas</strain>
        <tissue evidence="7">Seedlings</tissue>
    </source>
</reference>
<keyword evidence="2 5" id="KW-0808">Transferase</keyword>
<dbReference type="InterPro" id="IPR049560">
    <property type="entry name" value="MeTrfase_RsmB-F_NOP2_cat"/>
</dbReference>
<organism evidence="7 8">
    <name type="scientific">Lactuca sativa</name>
    <name type="common">Garden lettuce</name>
    <dbReference type="NCBI Taxonomy" id="4236"/>
    <lineage>
        <taxon>Eukaryota</taxon>
        <taxon>Viridiplantae</taxon>
        <taxon>Streptophyta</taxon>
        <taxon>Embryophyta</taxon>
        <taxon>Tracheophyta</taxon>
        <taxon>Spermatophyta</taxon>
        <taxon>Magnoliopsida</taxon>
        <taxon>eudicotyledons</taxon>
        <taxon>Gunneridae</taxon>
        <taxon>Pentapetalae</taxon>
        <taxon>asterids</taxon>
        <taxon>campanulids</taxon>
        <taxon>Asterales</taxon>
        <taxon>Asteraceae</taxon>
        <taxon>Cichorioideae</taxon>
        <taxon>Cichorieae</taxon>
        <taxon>Lactucinae</taxon>
        <taxon>Lactuca</taxon>
    </lineage>
</organism>
<evidence type="ECO:0000256" key="3">
    <source>
        <dbReference type="ARBA" id="ARBA00022691"/>
    </source>
</evidence>
<dbReference type="GO" id="GO:0008173">
    <property type="term" value="F:RNA methyltransferase activity"/>
    <property type="evidence" value="ECO:0007669"/>
    <property type="project" value="InterPro"/>
</dbReference>
<dbReference type="PROSITE" id="PS51686">
    <property type="entry name" value="SAM_MT_RSMB_NOP"/>
    <property type="match status" value="1"/>
</dbReference>
<comment type="similarity">
    <text evidence="5">Belongs to the class I-like SAM-binding methyltransferase superfamily. RsmB/NOP family.</text>
</comment>
<protein>
    <recommendedName>
        <fullName evidence="6">SAM-dependent MTase RsmB/NOP-type domain-containing protein</fullName>
    </recommendedName>
</protein>
<dbReference type="GO" id="GO:0070475">
    <property type="term" value="P:rRNA base methylation"/>
    <property type="evidence" value="ECO:0000318"/>
    <property type="project" value="GO_Central"/>
</dbReference>
<keyword evidence="4 5" id="KW-0694">RNA-binding</keyword>
<dbReference type="Proteomes" id="UP000235145">
    <property type="component" value="Unassembled WGS sequence"/>
</dbReference>
<dbReference type="PANTHER" id="PTHR22807">
    <property type="entry name" value="NOP2 YEAST -RELATED NOL1/NOP2/FMU SUN DOMAIN-CONTAINING"/>
    <property type="match status" value="1"/>
</dbReference>
<dbReference type="Pfam" id="PF01189">
    <property type="entry name" value="Methyltr_RsmB-F"/>
    <property type="match status" value="1"/>
</dbReference>
<evidence type="ECO:0000256" key="2">
    <source>
        <dbReference type="ARBA" id="ARBA00022679"/>
    </source>
</evidence>
<feature type="binding site" evidence="5">
    <location>
        <position position="34"/>
    </location>
    <ligand>
        <name>S-adenosyl-L-methionine</name>
        <dbReference type="ChEBI" id="CHEBI:59789"/>
    </ligand>
</feature>
<evidence type="ECO:0000313" key="7">
    <source>
        <dbReference type="EMBL" id="KAJ0224887.1"/>
    </source>
</evidence>
<proteinExistence type="inferred from homology"/>
<sequence length="162" mass="17961">MGGKQFIDACAAPRNKTIHLAVVMKGEGKIIACELNKDRVKRLEHTTNLAGVTNVEVLHENFMNLNPEDELYSKVRTILLDLSCSGSRIVADRLDYLLPSHSSGNGDGDDVGRLHKPAAFQEKALIHALSCKLEFNNSGEGIMVTCKPQIWNVWQYELVKAD</sequence>
<evidence type="ECO:0000259" key="6">
    <source>
        <dbReference type="PROSITE" id="PS51686"/>
    </source>
</evidence>
<name>A0A9R1WDS8_LACSA</name>
<dbReference type="InterPro" id="IPR029063">
    <property type="entry name" value="SAM-dependent_MTases_sf"/>
</dbReference>
<dbReference type="GO" id="GO:0005730">
    <property type="term" value="C:nucleolus"/>
    <property type="evidence" value="ECO:0000318"/>
    <property type="project" value="GO_Central"/>
</dbReference>
<comment type="caution">
    <text evidence="7">The sequence shown here is derived from an EMBL/GenBank/DDBJ whole genome shotgun (WGS) entry which is preliminary data.</text>
</comment>
<dbReference type="GO" id="GO:0003723">
    <property type="term" value="F:RNA binding"/>
    <property type="evidence" value="ECO:0007669"/>
    <property type="project" value="UniProtKB-UniRule"/>
</dbReference>
<comment type="caution">
    <text evidence="5">Lacks conserved residue(s) required for the propagation of feature annotation.</text>
</comment>
<feature type="domain" description="SAM-dependent MTase RsmB/NOP-type" evidence="6">
    <location>
        <begin position="1"/>
        <end position="162"/>
    </location>
</feature>